<keyword evidence="1" id="KW-0813">Transport</keyword>
<accession>A0AAN4UV51</accession>
<dbReference type="Proteomes" id="UP000199541">
    <property type="component" value="Unassembled WGS sequence"/>
</dbReference>
<keyword evidence="3" id="KW-0677">Repeat</keyword>
<feature type="domain" description="ABC transporter" evidence="6">
    <location>
        <begin position="22"/>
        <end position="260"/>
    </location>
</feature>
<dbReference type="SUPFAM" id="SSF52540">
    <property type="entry name" value="P-loop containing nucleoside triphosphate hydrolases"/>
    <property type="match status" value="2"/>
</dbReference>
<keyword evidence="4" id="KW-0547">Nucleotide-binding</keyword>
<reference evidence="7" key="3">
    <citation type="submission" date="2023-06" db="EMBL/GenBank/DDBJ databases">
        <authorList>
            <person name="Sun Q."/>
            <person name="Zhou Y."/>
        </authorList>
    </citation>
    <scope>NUCLEOTIDE SEQUENCE</scope>
    <source>
        <strain evidence="7">CGMCC 1.10859</strain>
    </source>
</reference>
<comment type="caution">
    <text evidence="7">The sequence shown here is derived from an EMBL/GenBank/DDBJ whole genome shotgun (WGS) entry which is preliminary data.</text>
</comment>
<dbReference type="InterPro" id="IPR003439">
    <property type="entry name" value="ABC_transporter-like_ATP-bd"/>
</dbReference>
<dbReference type="GO" id="GO:0005524">
    <property type="term" value="F:ATP binding"/>
    <property type="evidence" value="ECO:0007669"/>
    <property type="project" value="UniProtKB-KW"/>
</dbReference>
<dbReference type="InterPro" id="IPR017871">
    <property type="entry name" value="ABC_transporter-like_CS"/>
</dbReference>
<protein>
    <submittedName>
        <fullName evidence="8">Monosaccharide ABC transporter ATP-binding protein, CUT2 family</fullName>
    </submittedName>
    <submittedName>
        <fullName evidence="7">Ribose import ATP-binding protein RbsA</fullName>
    </submittedName>
</protein>
<evidence type="ECO:0000313" key="10">
    <source>
        <dbReference type="Proteomes" id="UP000634647"/>
    </source>
</evidence>
<evidence type="ECO:0000313" key="8">
    <source>
        <dbReference type="EMBL" id="SDX91666.1"/>
    </source>
</evidence>
<dbReference type="PANTHER" id="PTHR43790">
    <property type="entry name" value="CARBOHYDRATE TRANSPORT ATP-BINDING PROTEIN MG119-RELATED"/>
    <property type="match status" value="1"/>
</dbReference>
<dbReference type="Gene3D" id="3.40.50.300">
    <property type="entry name" value="P-loop containing nucleotide triphosphate hydrolases"/>
    <property type="match status" value="2"/>
</dbReference>
<evidence type="ECO:0000259" key="6">
    <source>
        <dbReference type="PROSITE" id="PS50893"/>
    </source>
</evidence>
<reference evidence="8 9" key="2">
    <citation type="submission" date="2016-10" db="EMBL/GenBank/DDBJ databases">
        <authorList>
            <person name="Varghese N."/>
            <person name="Submissions S."/>
        </authorList>
    </citation>
    <scope>NUCLEOTIDE SEQUENCE [LARGE SCALE GENOMIC DNA]</scope>
    <source>
        <strain evidence="8 9">DSM 24802</strain>
    </source>
</reference>
<dbReference type="InterPro" id="IPR050107">
    <property type="entry name" value="ABC_carbohydrate_import_ATPase"/>
</dbReference>
<dbReference type="PROSITE" id="PS50893">
    <property type="entry name" value="ABC_TRANSPORTER_2"/>
    <property type="match status" value="2"/>
</dbReference>
<sequence>MSFAQWAASPGPGVGGHEGRIYRACNIGKRFGPVTVLRDVDATLRAGRVLTIMGENGAGKSTLFKILAGQLRPTSGHIELDGQELSLGAPSAAHAHGIYLVPQEPMLMPELSVAEMMFVGHMPTSGRFLKRVDWRAIRSRARAVLDALELDIGIDRPAKTLSIAQLQLVECAKALLHECRVILFDEPTSPLTAHEVETLFGIMRRLAGDGYTLSFISHRTEEVMEISDDIVVLRDGRMVGAAERGAFDRASLLSLMVGRELRTVSRRTKSHVTQELALSVKGLTHEPSFRDVDFSLRRGEILGLAGLIGAGRTEIAETIFGLRQVDRGTVKLGNTDITGVPSHDLIRRGVAYVPEDRGRHGAVLPMTITENITSSRMERVRQTAGLMSRGHETEIGAKAVRDFRIRCAGLDQTLLELSGGNQQKVVFAKWISTEPRLVILDEPTRGVDVGAKEEIYELIDRMAASGTAVVVISSESEELVRLCDRVLCIYEGRIVAELAGEEITPQSVTASYVGGSQARDAEFEKAGA</sequence>
<dbReference type="SMART" id="SM00382">
    <property type="entry name" value="AAA"/>
    <property type="match status" value="2"/>
</dbReference>
<dbReference type="CDD" id="cd03215">
    <property type="entry name" value="ABC_Carb_Monos_II"/>
    <property type="match status" value="1"/>
</dbReference>
<evidence type="ECO:0000256" key="3">
    <source>
        <dbReference type="ARBA" id="ARBA00022737"/>
    </source>
</evidence>
<dbReference type="PANTHER" id="PTHR43790:SF9">
    <property type="entry name" value="GALACTOFURANOSE TRANSPORTER ATP-BINDING PROTEIN YTFR"/>
    <property type="match status" value="1"/>
</dbReference>
<evidence type="ECO:0000256" key="4">
    <source>
        <dbReference type="ARBA" id="ARBA00022741"/>
    </source>
</evidence>
<dbReference type="InterPro" id="IPR027417">
    <property type="entry name" value="P-loop_NTPase"/>
</dbReference>
<dbReference type="PROSITE" id="PS00211">
    <property type="entry name" value="ABC_TRANSPORTER_1"/>
    <property type="match status" value="1"/>
</dbReference>
<evidence type="ECO:0000313" key="9">
    <source>
        <dbReference type="Proteomes" id="UP000199541"/>
    </source>
</evidence>
<evidence type="ECO:0000313" key="7">
    <source>
        <dbReference type="EMBL" id="GHE06341.1"/>
    </source>
</evidence>
<dbReference type="InterPro" id="IPR003593">
    <property type="entry name" value="AAA+_ATPase"/>
</dbReference>
<name>A0AAN4UV51_9RHOB</name>
<evidence type="ECO:0000256" key="1">
    <source>
        <dbReference type="ARBA" id="ARBA00022448"/>
    </source>
</evidence>
<dbReference type="CDD" id="cd03216">
    <property type="entry name" value="ABC_Carb_Monos_I"/>
    <property type="match status" value="1"/>
</dbReference>
<reference evidence="7" key="1">
    <citation type="journal article" date="2014" name="Int. J. Syst. Evol. Microbiol.">
        <title>Complete genome sequence of Corynebacterium casei LMG S-19264T (=DSM 44701T), isolated from a smear-ripened cheese.</title>
        <authorList>
            <consortium name="US DOE Joint Genome Institute (JGI-PGF)"/>
            <person name="Walter F."/>
            <person name="Albersmeier A."/>
            <person name="Kalinowski J."/>
            <person name="Ruckert C."/>
        </authorList>
    </citation>
    <scope>NUCLEOTIDE SEQUENCE</scope>
    <source>
        <strain evidence="7">CGMCC 1.10859</strain>
    </source>
</reference>
<keyword evidence="9" id="KW-1185">Reference proteome</keyword>
<evidence type="ECO:0000256" key="5">
    <source>
        <dbReference type="ARBA" id="ARBA00022840"/>
    </source>
</evidence>
<dbReference type="Pfam" id="PF00005">
    <property type="entry name" value="ABC_tran"/>
    <property type="match status" value="2"/>
</dbReference>
<dbReference type="AlphaFoldDB" id="A0AAN4UV51"/>
<dbReference type="EMBL" id="BNAB01000038">
    <property type="protein sequence ID" value="GHE06341.1"/>
    <property type="molecule type" value="Genomic_DNA"/>
</dbReference>
<dbReference type="Proteomes" id="UP000634647">
    <property type="component" value="Unassembled WGS sequence"/>
</dbReference>
<dbReference type="GO" id="GO:0016887">
    <property type="term" value="F:ATP hydrolysis activity"/>
    <property type="evidence" value="ECO:0007669"/>
    <property type="project" value="InterPro"/>
</dbReference>
<keyword evidence="5 7" id="KW-0067">ATP-binding</keyword>
<organism evidence="7 10">
    <name type="scientific">Allgaiera indica</name>
    <dbReference type="NCBI Taxonomy" id="765699"/>
    <lineage>
        <taxon>Bacteria</taxon>
        <taxon>Pseudomonadati</taxon>
        <taxon>Pseudomonadota</taxon>
        <taxon>Alphaproteobacteria</taxon>
        <taxon>Rhodobacterales</taxon>
        <taxon>Paracoccaceae</taxon>
        <taxon>Allgaiera</taxon>
    </lineage>
</organism>
<dbReference type="EMBL" id="FNOB01000043">
    <property type="protein sequence ID" value="SDX91666.1"/>
    <property type="molecule type" value="Genomic_DNA"/>
</dbReference>
<gene>
    <name evidence="7" type="primary">rbsA</name>
    <name evidence="7" type="ORF">GCM10008024_40370</name>
    <name evidence="8" type="ORF">SAMN05444006_1439</name>
</gene>
<evidence type="ECO:0000256" key="2">
    <source>
        <dbReference type="ARBA" id="ARBA00022597"/>
    </source>
</evidence>
<keyword evidence="2" id="KW-0762">Sugar transport</keyword>
<dbReference type="RefSeq" id="WP_081824982.1">
    <property type="nucleotide sequence ID" value="NZ_BNAB01000038.1"/>
</dbReference>
<feature type="domain" description="ABC transporter" evidence="6">
    <location>
        <begin position="273"/>
        <end position="516"/>
    </location>
</feature>
<proteinExistence type="predicted"/>